<dbReference type="PROSITE" id="PS00108">
    <property type="entry name" value="PROTEIN_KINASE_ST"/>
    <property type="match status" value="1"/>
</dbReference>
<comment type="similarity">
    <text evidence="1">Belongs to the protein kinase superfamily. CMGC Ser/Thr protein kinase family. CDC2/CDKX subfamily.</text>
</comment>
<dbReference type="AlphaFoldDB" id="A0A5N5D3A2"/>
<dbReference type="EC" id="2.7.11.22" evidence="2"/>
<keyword evidence="3 11" id="KW-0723">Serine/threonine-protein kinase</keyword>
<keyword evidence="15" id="KW-1185">Reference proteome</keyword>
<dbReference type="OrthoDB" id="1732493at2759"/>
<evidence type="ECO:0000256" key="4">
    <source>
        <dbReference type="ARBA" id="ARBA00022679"/>
    </source>
</evidence>
<evidence type="ECO:0000256" key="12">
    <source>
        <dbReference type="SAM" id="MobiDB-lite"/>
    </source>
</evidence>
<dbReference type="InterPro" id="IPR008271">
    <property type="entry name" value="Ser/Thr_kinase_AS"/>
</dbReference>
<dbReference type="InterPro" id="IPR011009">
    <property type="entry name" value="Kinase-like_dom_sf"/>
</dbReference>
<dbReference type="InterPro" id="IPR017441">
    <property type="entry name" value="Protein_kinase_ATP_BS"/>
</dbReference>
<protein>
    <recommendedName>
        <fullName evidence="2">cyclin-dependent kinase</fullName>
        <ecNumber evidence="2">2.7.11.22</ecNumber>
    </recommendedName>
</protein>
<name>A0A5N5D3A2_9PEZI</name>
<dbReference type="Gene3D" id="3.30.200.20">
    <property type="entry name" value="Phosphorylase Kinase, domain 1"/>
    <property type="match status" value="1"/>
</dbReference>
<comment type="catalytic activity">
    <reaction evidence="8">
        <text>L-threonyl-[protein] + ATP = O-phospho-L-threonyl-[protein] + ADP + H(+)</text>
        <dbReference type="Rhea" id="RHEA:46608"/>
        <dbReference type="Rhea" id="RHEA-COMP:11060"/>
        <dbReference type="Rhea" id="RHEA-COMP:11605"/>
        <dbReference type="ChEBI" id="CHEBI:15378"/>
        <dbReference type="ChEBI" id="CHEBI:30013"/>
        <dbReference type="ChEBI" id="CHEBI:30616"/>
        <dbReference type="ChEBI" id="CHEBI:61977"/>
        <dbReference type="ChEBI" id="CHEBI:456216"/>
        <dbReference type="EC" id="2.7.11.22"/>
    </reaction>
</comment>
<evidence type="ECO:0000256" key="5">
    <source>
        <dbReference type="ARBA" id="ARBA00022741"/>
    </source>
</evidence>
<comment type="catalytic activity">
    <reaction evidence="9">
        <text>L-seryl-[protein] + ATP = O-phospho-L-seryl-[protein] + ADP + H(+)</text>
        <dbReference type="Rhea" id="RHEA:17989"/>
        <dbReference type="Rhea" id="RHEA-COMP:9863"/>
        <dbReference type="Rhea" id="RHEA-COMP:11604"/>
        <dbReference type="ChEBI" id="CHEBI:15378"/>
        <dbReference type="ChEBI" id="CHEBI:29999"/>
        <dbReference type="ChEBI" id="CHEBI:30616"/>
        <dbReference type="ChEBI" id="CHEBI:83421"/>
        <dbReference type="ChEBI" id="CHEBI:456216"/>
        <dbReference type="EC" id="2.7.11.22"/>
    </reaction>
</comment>
<feature type="binding site" evidence="10">
    <location>
        <position position="65"/>
    </location>
    <ligand>
        <name>ATP</name>
        <dbReference type="ChEBI" id="CHEBI:30616"/>
    </ligand>
</feature>
<dbReference type="PROSITE" id="PS50011">
    <property type="entry name" value="PROTEIN_KINASE_DOM"/>
    <property type="match status" value="1"/>
</dbReference>
<dbReference type="FunFam" id="3.30.200.20:FF:000124">
    <property type="entry name" value="Cyclin-dependent kinase 4"/>
    <property type="match status" value="1"/>
</dbReference>
<dbReference type="FunFam" id="1.10.510.10:FF:000624">
    <property type="entry name" value="Mitogen-activated protein kinase"/>
    <property type="match status" value="1"/>
</dbReference>
<evidence type="ECO:0000256" key="8">
    <source>
        <dbReference type="ARBA" id="ARBA00047811"/>
    </source>
</evidence>
<dbReference type="Gene3D" id="1.10.510.10">
    <property type="entry name" value="Transferase(Phosphotransferase) domain 1"/>
    <property type="match status" value="1"/>
</dbReference>
<evidence type="ECO:0000256" key="2">
    <source>
        <dbReference type="ARBA" id="ARBA00012425"/>
    </source>
</evidence>
<dbReference type="GO" id="GO:0004693">
    <property type="term" value="F:cyclin-dependent protein serine/threonine kinase activity"/>
    <property type="evidence" value="ECO:0007669"/>
    <property type="project" value="UniProtKB-EC"/>
</dbReference>
<dbReference type="GO" id="GO:0005524">
    <property type="term" value="F:ATP binding"/>
    <property type="evidence" value="ECO:0007669"/>
    <property type="project" value="UniProtKB-UniRule"/>
</dbReference>
<feature type="compositionally biased region" description="Low complexity" evidence="12">
    <location>
        <begin position="386"/>
        <end position="395"/>
    </location>
</feature>
<dbReference type="Pfam" id="PF00069">
    <property type="entry name" value="Pkinase"/>
    <property type="match status" value="1"/>
</dbReference>
<evidence type="ECO:0000256" key="10">
    <source>
        <dbReference type="PROSITE-ProRule" id="PRU10141"/>
    </source>
</evidence>
<dbReference type="GO" id="GO:0005634">
    <property type="term" value="C:nucleus"/>
    <property type="evidence" value="ECO:0007669"/>
    <property type="project" value="TreeGrafter"/>
</dbReference>
<evidence type="ECO:0000313" key="14">
    <source>
        <dbReference type="EMBL" id="KAB2572168.1"/>
    </source>
</evidence>
<gene>
    <name evidence="14" type="primary">CDK10</name>
    <name evidence="14" type="ORF">DBV05_g9142</name>
</gene>
<feature type="compositionally biased region" description="Basic and acidic residues" evidence="12">
    <location>
        <begin position="363"/>
        <end position="375"/>
    </location>
</feature>
<keyword evidence="4" id="KW-0808">Transferase</keyword>
<proteinExistence type="inferred from homology"/>
<dbReference type="Proteomes" id="UP000325902">
    <property type="component" value="Unassembled WGS sequence"/>
</dbReference>
<dbReference type="SMART" id="SM00220">
    <property type="entry name" value="S_TKc"/>
    <property type="match status" value="1"/>
</dbReference>
<dbReference type="PANTHER" id="PTHR24056:SF508">
    <property type="entry name" value="CYCLIN-DEPENDENT KINASE 10"/>
    <property type="match status" value="1"/>
</dbReference>
<dbReference type="InterPro" id="IPR000719">
    <property type="entry name" value="Prot_kinase_dom"/>
</dbReference>
<evidence type="ECO:0000256" key="9">
    <source>
        <dbReference type="ARBA" id="ARBA00048367"/>
    </source>
</evidence>
<evidence type="ECO:0000256" key="7">
    <source>
        <dbReference type="ARBA" id="ARBA00022840"/>
    </source>
</evidence>
<dbReference type="PANTHER" id="PTHR24056">
    <property type="entry name" value="CELL DIVISION PROTEIN KINASE"/>
    <property type="match status" value="1"/>
</dbReference>
<evidence type="ECO:0000256" key="1">
    <source>
        <dbReference type="ARBA" id="ARBA00006485"/>
    </source>
</evidence>
<dbReference type="EMBL" id="VCHE01000083">
    <property type="protein sequence ID" value="KAB2572168.1"/>
    <property type="molecule type" value="Genomic_DNA"/>
</dbReference>
<sequence length="411" mass="45749">MDDTPECADHVSVTGHKIDLSLDHGFLGNCSSISSYESLDAIGEGAYGIVSRARDRRSGSVVALKQIRILEYERNNGIPLTALREISILRSLRHQNVINVLEVAVDDAVLEDVYMVMEYCEKAVLKDLASLIDVHKVQFSLAEVKCLARQLLEGLEYLHRKDIIHRDIKMENLLLTANGLLKIADFGLAREWAPRPLTPGVVTIWYRAPELLLGCSRYTSSIDIWSAGLFIGELLLQMPVLDGNTELEQLSQIAKLLGSPSPGDIVTLSSMGCPDLIKWQRDSMPRGRVDNLERWFLSRSTKGTVKFLASILKWDPKARLSANEALGKSKSRFAAAAEDWWRESPRAAAKEQLPTLPAVEPVQDGKPRLHNDSSSKRQQAPESGPVDFGGFVFDFGDAEPATKLPPRKRRR</sequence>
<dbReference type="InterPro" id="IPR050108">
    <property type="entry name" value="CDK"/>
</dbReference>
<dbReference type="GO" id="GO:0007346">
    <property type="term" value="P:regulation of mitotic cell cycle"/>
    <property type="evidence" value="ECO:0007669"/>
    <property type="project" value="TreeGrafter"/>
</dbReference>
<keyword evidence="5 10" id="KW-0547">Nucleotide-binding</keyword>
<evidence type="ECO:0000259" key="13">
    <source>
        <dbReference type="PROSITE" id="PS50011"/>
    </source>
</evidence>
<evidence type="ECO:0000256" key="6">
    <source>
        <dbReference type="ARBA" id="ARBA00022777"/>
    </source>
</evidence>
<dbReference type="SUPFAM" id="SSF56112">
    <property type="entry name" value="Protein kinase-like (PK-like)"/>
    <property type="match status" value="1"/>
</dbReference>
<keyword evidence="6 14" id="KW-0418">Kinase</keyword>
<accession>A0A5N5D3A2</accession>
<comment type="caution">
    <text evidence="14">The sequence shown here is derived from an EMBL/GenBank/DDBJ whole genome shotgun (WGS) entry which is preliminary data.</text>
</comment>
<evidence type="ECO:0000313" key="15">
    <source>
        <dbReference type="Proteomes" id="UP000325902"/>
    </source>
</evidence>
<feature type="region of interest" description="Disordered" evidence="12">
    <location>
        <begin position="345"/>
        <end position="411"/>
    </location>
</feature>
<evidence type="ECO:0000256" key="11">
    <source>
        <dbReference type="RuleBase" id="RU000304"/>
    </source>
</evidence>
<evidence type="ECO:0000256" key="3">
    <source>
        <dbReference type="ARBA" id="ARBA00022527"/>
    </source>
</evidence>
<keyword evidence="7 10" id="KW-0067">ATP-binding</keyword>
<feature type="domain" description="Protein kinase" evidence="13">
    <location>
        <begin position="36"/>
        <end position="333"/>
    </location>
</feature>
<reference evidence="14 15" key="1">
    <citation type="journal article" date="2019" name="Sci. Rep.">
        <title>A multi-omics analysis of the grapevine pathogen Lasiodiplodia theobromae reveals that temperature affects the expression of virulence- and pathogenicity-related genes.</title>
        <authorList>
            <person name="Felix C."/>
            <person name="Meneses R."/>
            <person name="Goncalves M.F.M."/>
            <person name="Tilleman L."/>
            <person name="Duarte A.S."/>
            <person name="Jorrin-Novo J.V."/>
            <person name="Van de Peer Y."/>
            <person name="Deforce D."/>
            <person name="Van Nieuwerburgh F."/>
            <person name="Esteves A.C."/>
            <person name="Alves A."/>
        </authorList>
    </citation>
    <scope>NUCLEOTIDE SEQUENCE [LARGE SCALE GENOMIC DNA]</scope>
    <source>
        <strain evidence="14 15">LA-SOL3</strain>
    </source>
</reference>
<dbReference type="PROSITE" id="PS00107">
    <property type="entry name" value="PROTEIN_KINASE_ATP"/>
    <property type="match status" value="1"/>
</dbReference>
<organism evidence="14 15">
    <name type="scientific">Lasiodiplodia theobromae</name>
    <dbReference type="NCBI Taxonomy" id="45133"/>
    <lineage>
        <taxon>Eukaryota</taxon>
        <taxon>Fungi</taxon>
        <taxon>Dikarya</taxon>
        <taxon>Ascomycota</taxon>
        <taxon>Pezizomycotina</taxon>
        <taxon>Dothideomycetes</taxon>
        <taxon>Dothideomycetes incertae sedis</taxon>
        <taxon>Botryosphaeriales</taxon>
        <taxon>Botryosphaeriaceae</taxon>
        <taxon>Lasiodiplodia</taxon>
    </lineage>
</organism>